<keyword evidence="4" id="KW-0472">Membrane</keyword>
<dbReference type="Pfam" id="PF06629">
    <property type="entry name" value="MipA"/>
    <property type="match status" value="1"/>
</dbReference>
<evidence type="ECO:0000256" key="1">
    <source>
        <dbReference type="ARBA" id="ARBA00004442"/>
    </source>
</evidence>
<keyword evidence="3 6" id="KW-0732">Signal</keyword>
<dbReference type="PANTHER" id="PTHR38776">
    <property type="entry name" value="MLTA-INTERACTING PROTEIN-RELATED"/>
    <property type="match status" value="1"/>
</dbReference>
<feature type="chain" id="PRO_5045056339" evidence="6">
    <location>
        <begin position="21"/>
        <end position="248"/>
    </location>
</feature>
<evidence type="ECO:0000256" key="2">
    <source>
        <dbReference type="ARBA" id="ARBA00005722"/>
    </source>
</evidence>
<dbReference type="PANTHER" id="PTHR38776:SF1">
    <property type="entry name" value="MLTA-INTERACTING PROTEIN-RELATED"/>
    <property type="match status" value="1"/>
</dbReference>
<protein>
    <submittedName>
        <fullName evidence="7">Outer membrane protein</fullName>
    </submittedName>
</protein>
<evidence type="ECO:0000256" key="4">
    <source>
        <dbReference type="ARBA" id="ARBA00023136"/>
    </source>
</evidence>
<accession>A0ABU2A3B4</accession>
<comment type="caution">
    <text evidence="7">The sequence shown here is derived from an EMBL/GenBank/DDBJ whole genome shotgun (WGS) entry which is preliminary data.</text>
</comment>
<evidence type="ECO:0000256" key="6">
    <source>
        <dbReference type="SAM" id="SignalP"/>
    </source>
</evidence>
<organism evidence="7 8">
    <name type="scientific">Roseateles asaccharophilus</name>
    <dbReference type="NCBI Taxonomy" id="582607"/>
    <lineage>
        <taxon>Bacteria</taxon>
        <taxon>Pseudomonadati</taxon>
        <taxon>Pseudomonadota</taxon>
        <taxon>Betaproteobacteria</taxon>
        <taxon>Burkholderiales</taxon>
        <taxon>Sphaerotilaceae</taxon>
        <taxon>Roseateles</taxon>
    </lineage>
</organism>
<reference evidence="7 8" key="1">
    <citation type="submission" date="2023-07" db="EMBL/GenBank/DDBJ databases">
        <title>Sorghum-associated microbial communities from plants grown in Nebraska, USA.</title>
        <authorList>
            <person name="Schachtman D."/>
        </authorList>
    </citation>
    <scope>NUCLEOTIDE SEQUENCE [LARGE SCALE GENOMIC DNA]</scope>
    <source>
        <strain evidence="7 8">BE316</strain>
    </source>
</reference>
<evidence type="ECO:0000313" key="7">
    <source>
        <dbReference type="EMBL" id="MDR7331123.1"/>
    </source>
</evidence>
<dbReference type="EMBL" id="JAVDXV010000001">
    <property type="protein sequence ID" value="MDR7331123.1"/>
    <property type="molecule type" value="Genomic_DNA"/>
</dbReference>
<dbReference type="RefSeq" id="WP_310323848.1">
    <property type="nucleotide sequence ID" value="NZ_JAVDXV010000001.1"/>
</dbReference>
<comment type="similarity">
    <text evidence="2">Belongs to the MipA/OmpV family.</text>
</comment>
<dbReference type="InterPro" id="IPR010583">
    <property type="entry name" value="MipA"/>
</dbReference>
<sequence length="248" mass="26989">MQAHVLRLAAALVISSPALAQNGPPDSLTIAGIGGGATLEPYRGVDTKARVLPLLIYENQWVSVALPSVGLKLGSTGPVKYRLVGRFGFDGYKAKDSDYLRGMDRRKESLWVGGAAIWDTGMGELSLEVTGDAMGNSKGRMVAVEYEKRFDFGDLAVTPRLGARSVDRKYVDYYFGVKPTEAITGRPVYLGKSTTQAEGGLRLTYATGSNEMLFLDVSGRLLGKAVEDSPLVERRYQASMFAGWLYRF</sequence>
<evidence type="ECO:0000256" key="3">
    <source>
        <dbReference type="ARBA" id="ARBA00022729"/>
    </source>
</evidence>
<proteinExistence type="inferred from homology"/>
<comment type="subcellular location">
    <subcellularLocation>
        <location evidence="1">Cell outer membrane</location>
    </subcellularLocation>
</comment>
<keyword evidence="5" id="KW-0998">Cell outer membrane</keyword>
<keyword evidence="8" id="KW-1185">Reference proteome</keyword>
<evidence type="ECO:0000256" key="5">
    <source>
        <dbReference type="ARBA" id="ARBA00023237"/>
    </source>
</evidence>
<dbReference type="Proteomes" id="UP001180825">
    <property type="component" value="Unassembled WGS sequence"/>
</dbReference>
<name>A0ABU2A3B4_9BURK</name>
<feature type="signal peptide" evidence="6">
    <location>
        <begin position="1"/>
        <end position="20"/>
    </location>
</feature>
<evidence type="ECO:0000313" key="8">
    <source>
        <dbReference type="Proteomes" id="UP001180825"/>
    </source>
</evidence>
<gene>
    <name evidence="7" type="ORF">J2X21_000235</name>
</gene>